<sequence>MIKKSANDYMSSIKTGYISIVKTSKEANTPVPYSKREYEAMIDRITVQVLADYITI</sequence>
<dbReference type="EMBL" id="BMHZ01000001">
    <property type="protein sequence ID" value="GGG99098.1"/>
    <property type="molecule type" value="Genomic_DNA"/>
</dbReference>
<protein>
    <submittedName>
        <fullName evidence="1">Uncharacterized protein</fullName>
    </submittedName>
</protein>
<evidence type="ECO:0000313" key="1">
    <source>
        <dbReference type="EMBL" id="GGG99098.1"/>
    </source>
</evidence>
<name>A0ABQ1XP88_9SPHI</name>
<accession>A0ABQ1XP88</accession>
<gene>
    <name evidence="1" type="ORF">GCM10007422_11720</name>
</gene>
<comment type="caution">
    <text evidence="1">The sequence shown here is derived from an EMBL/GenBank/DDBJ whole genome shotgun (WGS) entry which is preliminary data.</text>
</comment>
<keyword evidence="2" id="KW-1185">Reference proteome</keyword>
<proteinExistence type="predicted"/>
<evidence type="ECO:0000313" key="2">
    <source>
        <dbReference type="Proteomes" id="UP000642938"/>
    </source>
</evidence>
<organism evidence="1 2">
    <name type="scientific">Pedobacter zeae</name>
    <dbReference type="NCBI Taxonomy" id="1737356"/>
    <lineage>
        <taxon>Bacteria</taxon>
        <taxon>Pseudomonadati</taxon>
        <taxon>Bacteroidota</taxon>
        <taxon>Sphingobacteriia</taxon>
        <taxon>Sphingobacteriales</taxon>
        <taxon>Sphingobacteriaceae</taxon>
        <taxon>Pedobacter</taxon>
    </lineage>
</organism>
<dbReference type="Proteomes" id="UP000642938">
    <property type="component" value="Unassembled WGS sequence"/>
</dbReference>
<reference evidence="2" key="1">
    <citation type="journal article" date="2019" name="Int. J. Syst. Evol. Microbiol.">
        <title>The Global Catalogue of Microorganisms (GCM) 10K type strain sequencing project: providing services to taxonomists for standard genome sequencing and annotation.</title>
        <authorList>
            <consortium name="The Broad Institute Genomics Platform"/>
            <consortium name="The Broad Institute Genome Sequencing Center for Infectious Disease"/>
            <person name="Wu L."/>
            <person name="Ma J."/>
        </authorList>
    </citation>
    <scope>NUCLEOTIDE SEQUENCE [LARGE SCALE GENOMIC DNA]</scope>
    <source>
        <strain evidence="2">CGMCC 1.15287</strain>
    </source>
</reference>